<feature type="domain" description="Peptidase S74" evidence="1">
    <location>
        <begin position="464"/>
        <end position="573"/>
    </location>
</feature>
<keyword evidence="3" id="KW-1185">Reference proteome</keyword>
<evidence type="ECO:0000313" key="2">
    <source>
        <dbReference type="EMBL" id="GMF32902.1"/>
    </source>
</evidence>
<sequence>MIMHKRSTQGVAIVPDANNDVSGIGALSCSSLTVNGSSVSSPPSYVVGVVPGTAANNKVLVLGASGEIGTISSLTASNIMGTLQTAAQPNITSLGALSGLTVAGNLSFSGASRSITGLSSISATTLTGALSTASQPNITSLGTLTGLSSSGQVVISAAIPSSNPTSGTLVIAGGLGLGGSAFLSGSLTVNGLITGLLSTSSAAQTNITSLGTLTNLTLSTEGTGLQIPGLKFYDSTTATYKTFNQNYYLDITLGGAVASKALVVDANKDIGSIRTLNAQNLNALVSYQVNGVAFIDAIRNISAASLSTTGDITCSGSLNGFLAYGNQSAITSVGSLTELGIRSVPTNEFFSITGNGTDNLDGSYTRMMTLTGSNLSPVRFQIEVHNGTNATAANATWIGVGTTSPSAPLHITGSNNFVFGAGGTTVYRLRTDNGATESALGPITYSVAGIFSGYIGCTAMAMTSDRRLKRNIQSCPIDRVKRLYESCEVKLYEWNESENRQGQEVGLIAQDLVSAHLTDLISVFYRDDIQEGDDPTLEPAKTQLNVDYSRISAYNMKMIQHMMSEIGDLKRQIDELRSIISE</sequence>
<proteinExistence type="predicted"/>
<reference evidence="2" key="1">
    <citation type="submission" date="2023-04" db="EMBL/GenBank/DDBJ databases">
        <title>Phytophthora lilii NBRC 32176.</title>
        <authorList>
            <person name="Ichikawa N."/>
            <person name="Sato H."/>
            <person name="Tonouchi N."/>
        </authorList>
    </citation>
    <scope>NUCLEOTIDE SEQUENCE</scope>
    <source>
        <strain evidence="2">NBRC 32176</strain>
    </source>
</reference>
<dbReference type="Proteomes" id="UP001165083">
    <property type="component" value="Unassembled WGS sequence"/>
</dbReference>
<name>A0A9W6X727_9STRA</name>
<dbReference type="EMBL" id="BSXW01001024">
    <property type="protein sequence ID" value="GMF32902.1"/>
    <property type="molecule type" value="Genomic_DNA"/>
</dbReference>
<dbReference type="Pfam" id="PF13884">
    <property type="entry name" value="Peptidase_S74"/>
    <property type="match status" value="1"/>
</dbReference>
<gene>
    <name evidence="2" type="ORF">Plil01_001404700</name>
</gene>
<dbReference type="InterPro" id="IPR030392">
    <property type="entry name" value="S74_ICA"/>
</dbReference>
<evidence type="ECO:0000259" key="1">
    <source>
        <dbReference type="PROSITE" id="PS51688"/>
    </source>
</evidence>
<accession>A0A9W6X727</accession>
<protein>
    <submittedName>
        <fullName evidence="2">Unnamed protein product</fullName>
    </submittedName>
</protein>
<evidence type="ECO:0000313" key="3">
    <source>
        <dbReference type="Proteomes" id="UP001165083"/>
    </source>
</evidence>
<dbReference type="PROSITE" id="PS51688">
    <property type="entry name" value="ICA"/>
    <property type="match status" value="1"/>
</dbReference>
<comment type="caution">
    <text evidence="2">The sequence shown here is derived from an EMBL/GenBank/DDBJ whole genome shotgun (WGS) entry which is preliminary data.</text>
</comment>
<organism evidence="2 3">
    <name type="scientific">Phytophthora lilii</name>
    <dbReference type="NCBI Taxonomy" id="2077276"/>
    <lineage>
        <taxon>Eukaryota</taxon>
        <taxon>Sar</taxon>
        <taxon>Stramenopiles</taxon>
        <taxon>Oomycota</taxon>
        <taxon>Peronosporomycetes</taxon>
        <taxon>Peronosporales</taxon>
        <taxon>Peronosporaceae</taxon>
        <taxon>Phytophthora</taxon>
    </lineage>
</organism>
<dbReference type="OrthoDB" id="114608at2759"/>
<dbReference type="AlphaFoldDB" id="A0A9W6X727"/>